<keyword evidence="2" id="KW-0597">Phosphoprotein</keyword>
<dbReference type="OrthoDB" id="9887337at2759"/>
<dbReference type="GO" id="GO:0051373">
    <property type="term" value="F:FATZ binding"/>
    <property type="evidence" value="ECO:0007669"/>
    <property type="project" value="TreeGrafter"/>
</dbReference>
<protein>
    <submittedName>
        <fullName evidence="4">Myozenin-3-like</fullName>
    </submittedName>
</protein>
<evidence type="ECO:0000313" key="5">
    <source>
        <dbReference type="Proteomes" id="UP000261540"/>
    </source>
</evidence>
<dbReference type="GO" id="GO:0015629">
    <property type="term" value="C:actin cytoskeleton"/>
    <property type="evidence" value="ECO:0007669"/>
    <property type="project" value="TreeGrafter"/>
</dbReference>
<accession>A0A3B3Q4H3</accession>
<dbReference type="Proteomes" id="UP000261540">
    <property type="component" value="Unplaced"/>
</dbReference>
<dbReference type="STRING" id="1676925.ENSPKIP00000000754"/>
<dbReference type="KEGG" id="pki:111850797"/>
<organism evidence="4 5">
    <name type="scientific">Paramormyrops kingsleyae</name>
    <dbReference type="NCBI Taxonomy" id="1676925"/>
    <lineage>
        <taxon>Eukaryota</taxon>
        <taxon>Metazoa</taxon>
        <taxon>Chordata</taxon>
        <taxon>Craniata</taxon>
        <taxon>Vertebrata</taxon>
        <taxon>Euteleostomi</taxon>
        <taxon>Actinopterygii</taxon>
        <taxon>Neopterygii</taxon>
        <taxon>Teleostei</taxon>
        <taxon>Osteoglossocephala</taxon>
        <taxon>Osteoglossomorpha</taxon>
        <taxon>Osteoglossiformes</taxon>
        <taxon>Mormyridae</taxon>
        <taxon>Paramormyrops</taxon>
    </lineage>
</organism>
<dbReference type="Ensembl" id="ENSPKIT00000024652.1">
    <property type="protein sequence ID" value="ENSPKIP00000000754.1"/>
    <property type="gene ID" value="ENSPKIG00000019303.1"/>
</dbReference>
<comment type="similarity">
    <text evidence="1">Belongs to the myozenin family.</text>
</comment>
<evidence type="ECO:0000256" key="1">
    <source>
        <dbReference type="ARBA" id="ARBA00009126"/>
    </source>
</evidence>
<keyword evidence="5" id="KW-1185">Reference proteome</keyword>
<reference evidence="4" key="1">
    <citation type="submission" date="2025-08" db="UniProtKB">
        <authorList>
            <consortium name="Ensembl"/>
        </authorList>
    </citation>
    <scope>IDENTIFICATION</scope>
</reference>
<dbReference type="GO" id="GO:0003779">
    <property type="term" value="F:actin binding"/>
    <property type="evidence" value="ECO:0007669"/>
    <property type="project" value="TreeGrafter"/>
</dbReference>
<proteinExistence type="inferred from homology"/>
<dbReference type="GeneTree" id="ENSGT00950000183027"/>
<feature type="region of interest" description="Disordered" evidence="3">
    <location>
        <begin position="78"/>
        <end position="101"/>
    </location>
</feature>
<dbReference type="InterPro" id="IPR008438">
    <property type="entry name" value="MYOZ"/>
</dbReference>
<feature type="region of interest" description="Disordered" evidence="3">
    <location>
        <begin position="233"/>
        <end position="257"/>
    </location>
</feature>
<dbReference type="GO" id="GO:0030018">
    <property type="term" value="C:Z disc"/>
    <property type="evidence" value="ECO:0007669"/>
    <property type="project" value="InterPro"/>
</dbReference>
<dbReference type="GO" id="GO:0031433">
    <property type="term" value="F:telethonin binding"/>
    <property type="evidence" value="ECO:0007669"/>
    <property type="project" value="TreeGrafter"/>
</dbReference>
<reference evidence="4" key="2">
    <citation type="submission" date="2025-09" db="UniProtKB">
        <authorList>
            <consortium name="Ensembl"/>
        </authorList>
    </citation>
    <scope>IDENTIFICATION</scope>
</reference>
<dbReference type="PANTHER" id="PTHR15941:SF16">
    <property type="entry name" value="MYOZENIN 3A-RELATED"/>
    <property type="match status" value="1"/>
</dbReference>
<dbReference type="AlphaFoldDB" id="A0A3B3Q4H3"/>
<evidence type="ECO:0000256" key="3">
    <source>
        <dbReference type="SAM" id="MobiDB-lite"/>
    </source>
</evidence>
<name>A0A3B3Q4H3_9TELE</name>
<evidence type="ECO:0000256" key="2">
    <source>
        <dbReference type="ARBA" id="ARBA00022553"/>
    </source>
</evidence>
<evidence type="ECO:0000313" key="4">
    <source>
        <dbReference type="Ensembl" id="ENSPKIP00000000754.1"/>
    </source>
</evidence>
<dbReference type="Pfam" id="PF05556">
    <property type="entry name" value="Calsarcin"/>
    <property type="match status" value="1"/>
</dbReference>
<dbReference type="PANTHER" id="PTHR15941">
    <property type="entry name" value="MYOZENIN"/>
    <property type="match status" value="1"/>
</dbReference>
<sequence length="257" mass="28550">MIQNSYEELAKRRKQPVKDLGQEVLGEYLNLGKKISAPQDVMMEELKLLTNRGSRMFHERLRRVDKFILENAGRASGKVAESSQAKRSELESGGEDDGKGSFQTEVFIKQPGRNSLVSALKGTVANKGSPDTLAPGYAKPLKDIPHEKFNVTVIPKSYYSPWREDLGAGEKLLATIHAHLPELAQKLTPADYKCFNRAPVPFRGTAGSARTLPLPGFELALAHTEPSLDWDRISRRPNFNRAPQGWGLSKKPESTDL</sequence>